<name>G0P3V6_CAEBE</name>
<dbReference type="InParanoid" id="G0P3V6"/>
<dbReference type="HOGENOM" id="CLU_038000_0_0_1"/>
<organism evidence="3">
    <name type="scientific">Caenorhabditis brenneri</name>
    <name type="common">Nematode worm</name>
    <dbReference type="NCBI Taxonomy" id="135651"/>
    <lineage>
        <taxon>Eukaryota</taxon>
        <taxon>Metazoa</taxon>
        <taxon>Ecdysozoa</taxon>
        <taxon>Nematoda</taxon>
        <taxon>Chromadorea</taxon>
        <taxon>Rhabditida</taxon>
        <taxon>Rhabditina</taxon>
        <taxon>Rhabditomorpha</taxon>
        <taxon>Rhabditoidea</taxon>
        <taxon>Rhabditidae</taxon>
        <taxon>Peloderinae</taxon>
        <taxon>Caenorhabditis</taxon>
    </lineage>
</organism>
<feature type="region of interest" description="Disordered" evidence="1">
    <location>
        <begin position="150"/>
        <end position="206"/>
    </location>
</feature>
<accession>G0P3V6</accession>
<dbReference type="Proteomes" id="UP000008068">
    <property type="component" value="Unassembled WGS sequence"/>
</dbReference>
<gene>
    <name evidence="2" type="ORF">CAEBREN_25392</name>
</gene>
<dbReference type="EMBL" id="GL380054">
    <property type="protein sequence ID" value="EGT44367.1"/>
    <property type="molecule type" value="Genomic_DNA"/>
</dbReference>
<sequence>MQPKTMDLKAKAYKLLRSHDVKDLVWSFSPKSIVEAEKRKLVITAKLEDLKTDRMDGNGVSRFTLCTLGQLFSRIMYMLQEKWEETDKDHLVQNHMSYTHLGDPSPGANVIFVATFLPGQNGTDLLQFCIEAESEKKRVIIGNGSSSITVFRPTTDATTQTESDDSEEMSRRDDASKSGQPLPNAKPSSAALPTAPANPERPAPQVAIGNPEVAKKSILRRPAVDGVPAVKQSRVSFAEENEMKRYMIVGARSRQPQNSKEIEKMLKAIDVTAENVEVETLPIKKRRSFVLHFSVKTSQQCRKVERLIEEQRWHELFNIAYLCADNSEPFVWKDVPMNTIIETLFLSQRMVQNPQEENSLDAQLKDKRFLALSTEDSSMKEEVLSGLTARGKSLFKSQILPQTSK</sequence>
<protein>
    <submittedName>
        <fullName evidence="2">Uncharacterized protein</fullName>
    </submittedName>
</protein>
<evidence type="ECO:0000256" key="1">
    <source>
        <dbReference type="SAM" id="MobiDB-lite"/>
    </source>
</evidence>
<dbReference type="AlphaFoldDB" id="G0P3V6"/>
<proteinExistence type="predicted"/>
<evidence type="ECO:0000313" key="2">
    <source>
        <dbReference type="EMBL" id="EGT44367.1"/>
    </source>
</evidence>
<keyword evidence="3" id="KW-1185">Reference proteome</keyword>
<reference evidence="3" key="1">
    <citation type="submission" date="2011-07" db="EMBL/GenBank/DDBJ databases">
        <authorList>
            <consortium name="Caenorhabditis brenneri Sequencing and Analysis Consortium"/>
            <person name="Wilson R.K."/>
        </authorList>
    </citation>
    <scope>NUCLEOTIDE SEQUENCE [LARGE SCALE GENOMIC DNA]</scope>
    <source>
        <strain evidence="3">PB2801</strain>
    </source>
</reference>
<evidence type="ECO:0000313" key="3">
    <source>
        <dbReference type="Proteomes" id="UP000008068"/>
    </source>
</evidence>